<evidence type="ECO:0000256" key="13">
    <source>
        <dbReference type="SAM" id="Phobius"/>
    </source>
</evidence>
<evidence type="ECO:0000256" key="11">
    <source>
        <dbReference type="PROSITE-ProRule" id="PRU00169"/>
    </source>
</evidence>
<feature type="domain" description="Response regulatory" evidence="15">
    <location>
        <begin position="432"/>
        <end position="550"/>
    </location>
</feature>
<dbReference type="CDD" id="cd17546">
    <property type="entry name" value="REC_hyHK_CKI1_RcsC-like"/>
    <property type="match status" value="1"/>
</dbReference>
<dbReference type="Gene3D" id="3.40.50.2300">
    <property type="match status" value="1"/>
</dbReference>
<dbReference type="EMBL" id="PIUM01000002">
    <property type="protein sequence ID" value="PKU26177.1"/>
    <property type="molecule type" value="Genomic_DNA"/>
</dbReference>
<dbReference type="Gene3D" id="1.10.287.130">
    <property type="match status" value="1"/>
</dbReference>
<sequence length="589" mass="63447">MMIASYGAMARRISLLTTFLAVMILWVPTTIYGLAVYDGAAHSLDTSLRLQVLALEQVIAQQPDYWQMNPQRLSAGHAIYAVPEQYYRVLGNDGKVIFTDGPSLSWDMVLKSRPLHDFGRPVGRIEAAVSIFPQIMIGFAVFLGSLGAAWLIWSPVRRLPLAALAAAEAAEAGNRAKSEFLATMSHEIRTPMNGLLGMAEMLTRTALDPQQRFYVDTLDKSGRHLLGIINEILDYSKIESRRVELDISEFDLNALIEDCGALFVPAARTKGVELTVVLPSGAPPIVRGDPLRLRQIVVNLLNNAVKFTERGRISLRLDMKAADPGRISFDLSVSDTGVGIAAEAVSHVFEPFVQEDASSTRKFGGTGLGLAICRHLVQLMDGTLTVESGLGIGSTFRVSLTLDRGEGVSSAALPPTTLPATRPDDCPTLSGHVLLAEDNEVNQLLAKALLNSLGLVVTVAGNGGEAVSLCGSGVFDIVLMDCQMPEMDGFQATAEIRRMEAGGDRHVPIIALTANASSGDRETCLRAGMDDYLPKPYSRIQLAAALGRWGLVGTRSPDGPVPVTSPPSNMLKKELFSQDPSDSKVCRRP</sequence>
<dbReference type="FunFam" id="1.10.287.130:FF:000002">
    <property type="entry name" value="Two-component osmosensing histidine kinase"/>
    <property type="match status" value="1"/>
</dbReference>
<feature type="modified residue" description="4-aspartylphosphate" evidence="11">
    <location>
        <position position="481"/>
    </location>
</feature>
<keyword evidence="5" id="KW-0547">Nucleotide-binding</keyword>
<dbReference type="Gene3D" id="3.30.565.10">
    <property type="entry name" value="Histidine kinase-like ATPase, C-terminal domain"/>
    <property type="match status" value="1"/>
</dbReference>
<evidence type="ECO:0000256" key="9">
    <source>
        <dbReference type="ARBA" id="ARBA00064003"/>
    </source>
</evidence>
<dbReference type="Proteomes" id="UP000233293">
    <property type="component" value="Unassembled WGS sequence"/>
</dbReference>
<keyword evidence="13" id="KW-0812">Transmembrane</keyword>
<dbReference type="FunFam" id="3.30.565.10:FF:000010">
    <property type="entry name" value="Sensor histidine kinase RcsC"/>
    <property type="match status" value="1"/>
</dbReference>
<evidence type="ECO:0000256" key="7">
    <source>
        <dbReference type="ARBA" id="ARBA00022840"/>
    </source>
</evidence>
<dbReference type="InterPro" id="IPR003594">
    <property type="entry name" value="HATPase_dom"/>
</dbReference>
<evidence type="ECO:0000256" key="2">
    <source>
        <dbReference type="ARBA" id="ARBA00012438"/>
    </source>
</evidence>
<evidence type="ECO:0000256" key="6">
    <source>
        <dbReference type="ARBA" id="ARBA00022777"/>
    </source>
</evidence>
<dbReference type="OrthoDB" id="9801651at2"/>
<dbReference type="Pfam" id="PF00072">
    <property type="entry name" value="Response_reg"/>
    <property type="match status" value="1"/>
</dbReference>
<accession>A0A2N3Q0J1</accession>
<evidence type="ECO:0000256" key="8">
    <source>
        <dbReference type="ARBA" id="ARBA00023012"/>
    </source>
</evidence>
<evidence type="ECO:0000256" key="4">
    <source>
        <dbReference type="ARBA" id="ARBA00022679"/>
    </source>
</evidence>
<dbReference type="InterPro" id="IPR004358">
    <property type="entry name" value="Sig_transdc_His_kin-like_C"/>
</dbReference>
<keyword evidence="4" id="KW-0808">Transferase</keyword>
<comment type="subunit">
    <text evidence="9">At low DSF concentrations, interacts with RpfF.</text>
</comment>
<keyword evidence="13" id="KW-0472">Membrane</keyword>
<evidence type="ECO:0000313" key="17">
    <source>
        <dbReference type="Proteomes" id="UP000233293"/>
    </source>
</evidence>
<reference evidence="17" key="1">
    <citation type="submission" date="2017-12" db="EMBL/GenBank/DDBJ databases">
        <title>Draft genome sequence of Telmatospirillum siberiense 26-4b1T, an acidotolerant peatland alphaproteobacterium potentially involved in sulfur cycling.</title>
        <authorList>
            <person name="Hausmann B."/>
            <person name="Pjevac P."/>
            <person name="Schreck K."/>
            <person name="Herbold C.W."/>
            <person name="Daims H."/>
            <person name="Wagner M."/>
            <person name="Pester M."/>
            <person name="Loy A."/>
        </authorList>
    </citation>
    <scope>NUCLEOTIDE SEQUENCE [LARGE SCALE GENOMIC DNA]</scope>
    <source>
        <strain evidence="17">26-4b1</strain>
    </source>
</reference>
<evidence type="ECO:0000259" key="15">
    <source>
        <dbReference type="PROSITE" id="PS50110"/>
    </source>
</evidence>
<dbReference type="Pfam" id="PF02518">
    <property type="entry name" value="HATPase_c"/>
    <property type="match status" value="1"/>
</dbReference>
<feature type="domain" description="Histidine kinase" evidence="14">
    <location>
        <begin position="183"/>
        <end position="404"/>
    </location>
</feature>
<evidence type="ECO:0000256" key="1">
    <source>
        <dbReference type="ARBA" id="ARBA00000085"/>
    </source>
</evidence>
<dbReference type="InterPro" id="IPR001789">
    <property type="entry name" value="Sig_transdc_resp-reg_receiver"/>
</dbReference>
<dbReference type="InterPro" id="IPR003661">
    <property type="entry name" value="HisK_dim/P_dom"/>
</dbReference>
<evidence type="ECO:0000256" key="3">
    <source>
        <dbReference type="ARBA" id="ARBA00022553"/>
    </source>
</evidence>
<comment type="caution">
    <text evidence="16">The sequence shown here is derived from an EMBL/GenBank/DDBJ whole genome shotgun (WGS) entry which is preliminary data.</text>
</comment>
<dbReference type="InterPro" id="IPR036890">
    <property type="entry name" value="HATPase_C_sf"/>
</dbReference>
<evidence type="ECO:0000259" key="14">
    <source>
        <dbReference type="PROSITE" id="PS50109"/>
    </source>
</evidence>
<dbReference type="EC" id="2.7.13.3" evidence="2"/>
<dbReference type="PANTHER" id="PTHR45339:SF1">
    <property type="entry name" value="HYBRID SIGNAL TRANSDUCTION HISTIDINE KINASE J"/>
    <property type="match status" value="1"/>
</dbReference>
<proteinExistence type="predicted"/>
<name>A0A2N3Q0J1_9PROT</name>
<dbReference type="PRINTS" id="PR00344">
    <property type="entry name" value="BCTRLSENSOR"/>
</dbReference>
<keyword evidence="13" id="KW-1133">Transmembrane helix</keyword>
<dbReference type="AlphaFoldDB" id="A0A2N3Q0J1"/>
<evidence type="ECO:0000313" key="16">
    <source>
        <dbReference type="EMBL" id="PKU26177.1"/>
    </source>
</evidence>
<dbReference type="GO" id="GO:0000155">
    <property type="term" value="F:phosphorelay sensor kinase activity"/>
    <property type="evidence" value="ECO:0007669"/>
    <property type="project" value="InterPro"/>
</dbReference>
<dbReference type="SMART" id="SM00448">
    <property type="entry name" value="REC"/>
    <property type="match status" value="1"/>
</dbReference>
<dbReference type="Pfam" id="PF00512">
    <property type="entry name" value="HisKA"/>
    <property type="match status" value="1"/>
</dbReference>
<dbReference type="PANTHER" id="PTHR45339">
    <property type="entry name" value="HYBRID SIGNAL TRANSDUCTION HISTIDINE KINASE J"/>
    <property type="match status" value="1"/>
</dbReference>
<gene>
    <name evidence="16" type="ORF">CWS72_03370</name>
</gene>
<dbReference type="GO" id="GO:0005524">
    <property type="term" value="F:ATP binding"/>
    <property type="evidence" value="ECO:0007669"/>
    <property type="project" value="UniProtKB-KW"/>
</dbReference>
<evidence type="ECO:0000256" key="10">
    <source>
        <dbReference type="ARBA" id="ARBA00068150"/>
    </source>
</evidence>
<keyword evidence="6" id="KW-0418">Kinase</keyword>
<dbReference type="PROSITE" id="PS50109">
    <property type="entry name" value="HIS_KIN"/>
    <property type="match status" value="1"/>
</dbReference>
<evidence type="ECO:0000256" key="5">
    <source>
        <dbReference type="ARBA" id="ARBA00022741"/>
    </source>
</evidence>
<dbReference type="SMART" id="SM00388">
    <property type="entry name" value="HisKA"/>
    <property type="match status" value="1"/>
</dbReference>
<dbReference type="SUPFAM" id="SSF52172">
    <property type="entry name" value="CheY-like"/>
    <property type="match status" value="1"/>
</dbReference>
<organism evidence="16 17">
    <name type="scientific">Telmatospirillum siberiense</name>
    <dbReference type="NCBI Taxonomy" id="382514"/>
    <lineage>
        <taxon>Bacteria</taxon>
        <taxon>Pseudomonadati</taxon>
        <taxon>Pseudomonadota</taxon>
        <taxon>Alphaproteobacteria</taxon>
        <taxon>Rhodospirillales</taxon>
        <taxon>Rhodospirillaceae</taxon>
        <taxon>Telmatospirillum</taxon>
    </lineage>
</organism>
<dbReference type="InterPro" id="IPR036097">
    <property type="entry name" value="HisK_dim/P_sf"/>
</dbReference>
<dbReference type="RefSeq" id="WP_101249138.1">
    <property type="nucleotide sequence ID" value="NZ_PIUM01000002.1"/>
</dbReference>
<evidence type="ECO:0000256" key="12">
    <source>
        <dbReference type="SAM" id="MobiDB-lite"/>
    </source>
</evidence>
<dbReference type="SUPFAM" id="SSF55874">
    <property type="entry name" value="ATPase domain of HSP90 chaperone/DNA topoisomerase II/histidine kinase"/>
    <property type="match status" value="1"/>
</dbReference>
<keyword evidence="3 11" id="KW-0597">Phosphoprotein</keyword>
<dbReference type="CDD" id="cd16922">
    <property type="entry name" value="HATPase_EvgS-ArcB-TorS-like"/>
    <property type="match status" value="1"/>
</dbReference>
<feature type="region of interest" description="Disordered" evidence="12">
    <location>
        <begin position="555"/>
        <end position="589"/>
    </location>
</feature>
<dbReference type="SUPFAM" id="SSF47384">
    <property type="entry name" value="Homodimeric domain of signal transducing histidine kinase"/>
    <property type="match status" value="1"/>
</dbReference>
<dbReference type="InterPro" id="IPR011006">
    <property type="entry name" value="CheY-like_superfamily"/>
</dbReference>
<keyword evidence="17" id="KW-1185">Reference proteome</keyword>
<keyword evidence="7" id="KW-0067">ATP-binding</keyword>
<keyword evidence="8" id="KW-0902">Two-component regulatory system</keyword>
<protein>
    <recommendedName>
        <fullName evidence="10">Sensory/regulatory protein RpfC</fullName>
        <ecNumber evidence="2">2.7.13.3</ecNumber>
    </recommendedName>
</protein>
<comment type="catalytic activity">
    <reaction evidence="1">
        <text>ATP + protein L-histidine = ADP + protein N-phospho-L-histidine.</text>
        <dbReference type="EC" id="2.7.13.3"/>
    </reaction>
</comment>
<dbReference type="CDD" id="cd00082">
    <property type="entry name" value="HisKA"/>
    <property type="match status" value="1"/>
</dbReference>
<feature type="compositionally biased region" description="Basic and acidic residues" evidence="12">
    <location>
        <begin position="571"/>
        <end position="589"/>
    </location>
</feature>
<dbReference type="SMART" id="SM00387">
    <property type="entry name" value="HATPase_c"/>
    <property type="match status" value="1"/>
</dbReference>
<dbReference type="InterPro" id="IPR005467">
    <property type="entry name" value="His_kinase_dom"/>
</dbReference>
<dbReference type="PROSITE" id="PS50110">
    <property type="entry name" value="RESPONSE_REGULATORY"/>
    <property type="match status" value="1"/>
</dbReference>
<feature type="transmembrane region" description="Helical" evidence="13">
    <location>
        <begin position="131"/>
        <end position="153"/>
    </location>
</feature>